<comment type="caution">
    <text evidence="1">The sequence shown here is derived from an EMBL/GenBank/DDBJ whole genome shotgun (WGS) entry which is preliminary data.</text>
</comment>
<evidence type="ECO:0000313" key="1">
    <source>
        <dbReference type="EMBL" id="CAA7020247.1"/>
    </source>
</evidence>
<protein>
    <submittedName>
        <fullName evidence="1">Uncharacterized protein</fullName>
    </submittedName>
</protein>
<keyword evidence="2" id="KW-1185">Reference proteome</keyword>
<proteinExistence type="predicted"/>
<sequence>MGFPCVDAEEVSSPYRGVSGYMILEDLRPYLIVPAVPVRILERQDKILRNKRIPLLRVLWDYSGSTEETCEPKAKMKLKFMKWFEE</sequence>
<evidence type="ECO:0000313" key="2">
    <source>
        <dbReference type="Proteomes" id="UP000467841"/>
    </source>
</evidence>
<dbReference type="EMBL" id="CACVBM020000532">
    <property type="protein sequence ID" value="CAA7020247.1"/>
    <property type="molecule type" value="Genomic_DNA"/>
</dbReference>
<reference evidence="1" key="1">
    <citation type="submission" date="2020-01" db="EMBL/GenBank/DDBJ databases">
        <authorList>
            <person name="Mishra B."/>
        </authorList>
    </citation>
    <scope>NUCLEOTIDE SEQUENCE [LARGE SCALE GENOMIC DNA]</scope>
</reference>
<dbReference type="AlphaFoldDB" id="A0A6D2HWZ2"/>
<accession>A0A6D2HWZ2</accession>
<dbReference type="Proteomes" id="UP000467841">
    <property type="component" value="Unassembled WGS sequence"/>
</dbReference>
<organism evidence="1 2">
    <name type="scientific">Microthlaspi erraticum</name>
    <dbReference type="NCBI Taxonomy" id="1685480"/>
    <lineage>
        <taxon>Eukaryota</taxon>
        <taxon>Viridiplantae</taxon>
        <taxon>Streptophyta</taxon>
        <taxon>Embryophyta</taxon>
        <taxon>Tracheophyta</taxon>
        <taxon>Spermatophyta</taxon>
        <taxon>Magnoliopsida</taxon>
        <taxon>eudicotyledons</taxon>
        <taxon>Gunneridae</taxon>
        <taxon>Pentapetalae</taxon>
        <taxon>rosids</taxon>
        <taxon>malvids</taxon>
        <taxon>Brassicales</taxon>
        <taxon>Brassicaceae</taxon>
        <taxon>Coluteocarpeae</taxon>
        <taxon>Microthlaspi</taxon>
    </lineage>
</organism>
<dbReference type="OrthoDB" id="1111868at2759"/>
<name>A0A6D2HWZ2_9BRAS</name>
<gene>
    <name evidence="1" type="ORF">MERR_LOCUS7482</name>
</gene>